<dbReference type="SUPFAM" id="SSF56327">
    <property type="entry name" value="LDH C-terminal domain-like"/>
    <property type="match status" value="1"/>
</dbReference>
<dbReference type="Gene3D" id="3.40.50.720">
    <property type="entry name" value="NAD(P)-binding Rossmann-like Domain"/>
    <property type="match status" value="1"/>
</dbReference>
<dbReference type="AlphaFoldDB" id="A0A1R1AY76"/>
<keyword evidence="6 10" id="KW-0326">Glycosidase</keyword>
<dbReference type="CDD" id="cd05296">
    <property type="entry name" value="GH4_P_beta_glucosidase"/>
    <property type="match status" value="1"/>
</dbReference>
<feature type="domain" description="Glycosyl hydrolase family 4 C-terminal" evidence="11">
    <location>
        <begin position="196"/>
        <end position="407"/>
    </location>
</feature>
<dbReference type="InterPro" id="IPR001088">
    <property type="entry name" value="Glyco_hydro_4"/>
</dbReference>
<evidence type="ECO:0000313" key="13">
    <source>
        <dbReference type="Proteomes" id="UP000187074"/>
    </source>
</evidence>
<comment type="cofactor">
    <cofactor evidence="10">
        <name>NAD(+)</name>
        <dbReference type="ChEBI" id="CHEBI:57540"/>
    </cofactor>
    <text evidence="10">Binds 1 NAD(+) per subunit.</text>
</comment>
<dbReference type="GO" id="GO:0046872">
    <property type="term" value="F:metal ion binding"/>
    <property type="evidence" value="ECO:0007669"/>
    <property type="project" value="UniProtKB-KW"/>
</dbReference>
<evidence type="ECO:0000256" key="3">
    <source>
        <dbReference type="ARBA" id="ARBA00022801"/>
    </source>
</evidence>
<organism evidence="12 13">
    <name type="scientific">Paenibacillus lautus</name>
    <name type="common">Bacillus lautus</name>
    <dbReference type="NCBI Taxonomy" id="1401"/>
    <lineage>
        <taxon>Bacteria</taxon>
        <taxon>Bacillati</taxon>
        <taxon>Bacillota</taxon>
        <taxon>Bacilli</taxon>
        <taxon>Bacillales</taxon>
        <taxon>Paenibacillaceae</taxon>
        <taxon>Paenibacillus</taxon>
    </lineage>
</organism>
<dbReference type="PANTHER" id="PTHR32092">
    <property type="entry name" value="6-PHOSPHO-BETA-GLUCOSIDASE-RELATED"/>
    <property type="match status" value="1"/>
</dbReference>
<name>A0A1R1AY76_PAELA</name>
<dbReference type="PRINTS" id="PR00732">
    <property type="entry name" value="GLHYDRLASE4"/>
</dbReference>
<feature type="binding site" evidence="8">
    <location>
        <position position="201"/>
    </location>
    <ligand>
        <name>Mn(2+)</name>
        <dbReference type="ChEBI" id="CHEBI:29035"/>
    </ligand>
</feature>
<protein>
    <submittedName>
        <fullName evidence="12">6-phospho-beta-glucosidase</fullName>
    </submittedName>
</protein>
<feature type="binding site" evidence="8">
    <location>
        <position position="171"/>
    </location>
    <ligand>
        <name>Mn(2+)</name>
        <dbReference type="ChEBI" id="CHEBI:29035"/>
    </ligand>
</feature>
<dbReference type="InterPro" id="IPR019802">
    <property type="entry name" value="GlycHydrolase_4_CS"/>
</dbReference>
<evidence type="ECO:0000256" key="4">
    <source>
        <dbReference type="ARBA" id="ARBA00023027"/>
    </source>
</evidence>
<evidence type="ECO:0000256" key="7">
    <source>
        <dbReference type="PIRSR" id="PIRSR601088-2"/>
    </source>
</evidence>
<comment type="caution">
    <text evidence="12">The sequence shown here is derived from an EMBL/GenBank/DDBJ whole genome shotgun (WGS) entry which is preliminary data.</text>
</comment>
<dbReference type="Pfam" id="PF02056">
    <property type="entry name" value="Glyco_hydro_4"/>
    <property type="match status" value="1"/>
</dbReference>
<feature type="binding site" evidence="7">
    <location>
        <position position="96"/>
    </location>
    <ligand>
        <name>substrate</name>
    </ligand>
</feature>
<dbReference type="SUPFAM" id="SSF51735">
    <property type="entry name" value="NAD(P)-binding Rossmann-fold domains"/>
    <property type="match status" value="1"/>
</dbReference>
<sequence length="443" mass="48685">MGTGLKVAVIGGGSSYTPELIEGFIRHYASFPVTDIVLVDIPEGRRKLEIVGGLAQRMIERSGLPIRITLTLDRQEGLKGAHYVSTQMRVGLLEARGWDETIPLKYGMLGQETTGAGGMMKALRTIPVLLDICKDMEALCPDAWLLNFTNPAGMVTEAIMKHSGIRSIGLCNSPIAAYKWLSGLYEVPAERIYCEFAGLNHLHWISRIEVDGESKLEELLAAGGSYSAGNVPQLAWNDTLIRVMGAIPSYYLKYYYLHREMLEEQQVAAARGGTRAETVQRLEDELFEIYKRPELAEKPKQLEQRGGAYYSEAAVNLMKAIHTDSGEIQTLNVMNGDTLDFLPADASIEVNCVVTKNGAVPVPVERVPDAAVGLIQAVKTYESLAIEAAVTGSREKALLALSAHPLIDSVGVAETMLDEMLERNRKYLPQFFQGVQSVRNVIL</sequence>
<dbReference type="GO" id="GO:0016616">
    <property type="term" value="F:oxidoreductase activity, acting on the CH-OH group of donors, NAD or NADP as acceptor"/>
    <property type="evidence" value="ECO:0007669"/>
    <property type="project" value="InterPro"/>
</dbReference>
<keyword evidence="5 8" id="KW-0464">Manganese</keyword>
<keyword evidence="8" id="KW-0408">Iron</keyword>
<comment type="similarity">
    <text evidence="1 10">Belongs to the glycosyl hydrolase 4 family.</text>
</comment>
<keyword evidence="8" id="KW-0170">Cobalt</keyword>
<dbReference type="PROSITE" id="PS01324">
    <property type="entry name" value="GLYCOSYL_HYDROL_F4"/>
    <property type="match status" value="1"/>
</dbReference>
<keyword evidence="2 8" id="KW-0479">Metal-binding</keyword>
<keyword evidence="8" id="KW-0533">Nickel</keyword>
<feature type="binding site" evidence="7">
    <location>
        <position position="150"/>
    </location>
    <ligand>
        <name>substrate</name>
    </ligand>
</feature>
<gene>
    <name evidence="12" type="ORF">BK123_20795</name>
</gene>
<feature type="site" description="Increases basicity of active site Tyr" evidence="9">
    <location>
        <position position="112"/>
    </location>
</feature>
<dbReference type="Proteomes" id="UP000187074">
    <property type="component" value="Unassembled WGS sequence"/>
</dbReference>
<evidence type="ECO:0000313" key="12">
    <source>
        <dbReference type="EMBL" id="OME90790.1"/>
    </source>
</evidence>
<keyword evidence="4 10" id="KW-0520">NAD</keyword>
<reference evidence="12 13" key="1">
    <citation type="submission" date="2016-11" db="EMBL/GenBank/DDBJ databases">
        <title>Paenibacillus species isolates.</title>
        <authorList>
            <person name="Beno S.M."/>
        </authorList>
    </citation>
    <scope>NUCLEOTIDE SEQUENCE [LARGE SCALE GENOMIC DNA]</scope>
    <source>
        <strain evidence="12 13">FSL F4-0100</strain>
    </source>
</reference>
<dbReference type="OrthoDB" id="9808275at2"/>
<dbReference type="GO" id="GO:0004553">
    <property type="term" value="F:hydrolase activity, hydrolyzing O-glycosyl compounds"/>
    <property type="evidence" value="ECO:0007669"/>
    <property type="project" value="InterPro"/>
</dbReference>
<dbReference type="InterPro" id="IPR022616">
    <property type="entry name" value="Glyco_hydro_4_C"/>
</dbReference>
<keyword evidence="3 10" id="KW-0378">Hydrolase</keyword>
<accession>A0A1R1AY76</accession>
<evidence type="ECO:0000256" key="9">
    <source>
        <dbReference type="PIRSR" id="PIRSR601088-4"/>
    </source>
</evidence>
<evidence type="ECO:0000256" key="2">
    <source>
        <dbReference type="ARBA" id="ARBA00022723"/>
    </source>
</evidence>
<evidence type="ECO:0000256" key="6">
    <source>
        <dbReference type="ARBA" id="ARBA00023295"/>
    </source>
</evidence>
<evidence type="ECO:0000256" key="1">
    <source>
        <dbReference type="ARBA" id="ARBA00010141"/>
    </source>
</evidence>
<dbReference type="InterPro" id="IPR036291">
    <property type="entry name" value="NAD(P)-bd_dom_sf"/>
</dbReference>
<dbReference type="Pfam" id="PF11975">
    <property type="entry name" value="Glyco_hydro_4C"/>
    <property type="match status" value="1"/>
</dbReference>
<dbReference type="GO" id="GO:0005975">
    <property type="term" value="P:carbohydrate metabolic process"/>
    <property type="evidence" value="ECO:0007669"/>
    <property type="project" value="InterPro"/>
</dbReference>
<dbReference type="Gene3D" id="3.90.110.10">
    <property type="entry name" value="Lactate dehydrogenase/glycoside hydrolase, family 4, C-terminal"/>
    <property type="match status" value="1"/>
</dbReference>
<evidence type="ECO:0000256" key="5">
    <source>
        <dbReference type="ARBA" id="ARBA00023211"/>
    </source>
</evidence>
<evidence type="ECO:0000256" key="8">
    <source>
        <dbReference type="PIRSR" id="PIRSR601088-3"/>
    </source>
</evidence>
<evidence type="ECO:0000256" key="10">
    <source>
        <dbReference type="RuleBase" id="RU361152"/>
    </source>
</evidence>
<dbReference type="RefSeq" id="WP_076324282.1">
    <property type="nucleotide sequence ID" value="NZ_MRTF01000007.1"/>
</dbReference>
<dbReference type="InterPro" id="IPR015955">
    <property type="entry name" value="Lactate_DH/Glyco_Ohase_4_C"/>
</dbReference>
<evidence type="ECO:0000259" key="11">
    <source>
        <dbReference type="Pfam" id="PF11975"/>
    </source>
</evidence>
<dbReference type="PANTHER" id="PTHR32092:SF5">
    <property type="entry name" value="6-PHOSPHO-BETA-GLUCOSIDASE"/>
    <property type="match status" value="1"/>
</dbReference>
<dbReference type="EMBL" id="MRTF01000007">
    <property type="protein sequence ID" value="OME90790.1"/>
    <property type="molecule type" value="Genomic_DNA"/>
</dbReference>
<proteinExistence type="inferred from homology"/>
<dbReference type="STRING" id="1401.BK123_20795"/>